<organism evidence="2 3">
    <name type="scientific">Rhodococcus daqingensis</name>
    <dbReference type="NCBI Taxonomy" id="2479363"/>
    <lineage>
        <taxon>Bacteria</taxon>
        <taxon>Bacillati</taxon>
        <taxon>Actinomycetota</taxon>
        <taxon>Actinomycetes</taxon>
        <taxon>Mycobacteriales</taxon>
        <taxon>Nocardiaceae</taxon>
        <taxon>Rhodococcus</taxon>
    </lineage>
</organism>
<dbReference type="RefSeq" id="WP_378402991.1">
    <property type="nucleotide sequence ID" value="NZ_JBHTCS010000009.1"/>
</dbReference>
<comment type="caution">
    <text evidence="2">The sequence shown here is derived from an EMBL/GenBank/DDBJ whole genome shotgun (WGS) entry which is preliminary data.</text>
</comment>
<dbReference type="Pfam" id="PF14329">
    <property type="entry name" value="DUF4386"/>
    <property type="match status" value="1"/>
</dbReference>
<proteinExistence type="predicted"/>
<keyword evidence="1" id="KW-0812">Transmembrane</keyword>
<feature type="transmembrane region" description="Helical" evidence="1">
    <location>
        <begin position="158"/>
        <end position="179"/>
    </location>
</feature>
<feature type="transmembrane region" description="Helical" evidence="1">
    <location>
        <begin position="215"/>
        <end position="233"/>
    </location>
</feature>
<keyword evidence="3" id="KW-1185">Reference proteome</keyword>
<feature type="transmembrane region" description="Helical" evidence="1">
    <location>
        <begin position="72"/>
        <end position="95"/>
    </location>
</feature>
<reference evidence="3" key="1">
    <citation type="journal article" date="2019" name="Int. J. Syst. Evol. Microbiol.">
        <title>The Global Catalogue of Microorganisms (GCM) 10K type strain sequencing project: providing services to taxonomists for standard genome sequencing and annotation.</title>
        <authorList>
            <consortium name="The Broad Institute Genomics Platform"/>
            <consortium name="The Broad Institute Genome Sequencing Center for Infectious Disease"/>
            <person name="Wu L."/>
            <person name="Ma J."/>
        </authorList>
    </citation>
    <scope>NUCLEOTIDE SEQUENCE [LARGE SCALE GENOMIC DNA]</scope>
    <source>
        <strain evidence="3">ICMP 19430</strain>
    </source>
</reference>
<sequence>MNSIRAAVPHEDLAAPQDQSWRRACLVAGVGLLLMAALAAFAIPVAVDGPVTPGDATQTARNLADSKGVFRLGIVSLILVAALDVVVAWALYTALRPVSTALSMLAALFRLAYAGVFLVAVAQLAGVLRLLDDGAPAAFGADQRDAQVLLEVGAFHDIWDIGLFLFGLHLLVVGVLAFRSGFVPRFLAVLVAVAGFGYAFDSLAAVLSGGSLPKIGGFTFVGEFLLAIWLVAGPGRPGRKQSRHLTR</sequence>
<dbReference type="InterPro" id="IPR025495">
    <property type="entry name" value="DUF4386"/>
</dbReference>
<dbReference type="Proteomes" id="UP001596484">
    <property type="component" value="Unassembled WGS sequence"/>
</dbReference>
<feature type="transmembrane region" description="Helical" evidence="1">
    <location>
        <begin position="107"/>
        <end position="128"/>
    </location>
</feature>
<keyword evidence="1" id="KW-0472">Membrane</keyword>
<evidence type="ECO:0000313" key="2">
    <source>
        <dbReference type="EMBL" id="MFC7447707.1"/>
    </source>
</evidence>
<keyword evidence="1" id="KW-1133">Transmembrane helix</keyword>
<feature type="transmembrane region" description="Helical" evidence="1">
    <location>
        <begin position="186"/>
        <end position="209"/>
    </location>
</feature>
<evidence type="ECO:0000313" key="3">
    <source>
        <dbReference type="Proteomes" id="UP001596484"/>
    </source>
</evidence>
<evidence type="ECO:0000256" key="1">
    <source>
        <dbReference type="SAM" id="Phobius"/>
    </source>
</evidence>
<dbReference type="EMBL" id="JBHTCS010000009">
    <property type="protein sequence ID" value="MFC7447707.1"/>
    <property type="molecule type" value="Genomic_DNA"/>
</dbReference>
<feature type="transmembrane region" description="Helical" evidence="1">
    <location>
        <begin position="24"/>
        <end position="47"/>
    </location>
</feature>
<name>A0ABW2RVD6_9NOCA</name>
<protein>
    <submittedName>
        <fullName evidence="2">DUF4386 domain-containing protein</fullName>
    </submittedName>
</protein>
<accession>A0ABW2RVD6</accession>
<gene>
    <name evidence="2" type="ORF">ACFQS9_07370</name>
</gene>